<dbReference type="AlphaFoldDB" id="A0A8T0EH84"/>
<dbReference type="Gene3D" id="1.25.40.420">
    <property type="match status" value="1"/>
</dbReference>
<evidence type="ECO:0000256" key="1">
    <source>
        <dbReference type="SAM" id="MobiDB-lite"/>
    </source>
</evidence>
<sequence>MIPSPRRPHHSHVRLYETQAEWSESEKSNYGSSVGSARASDQHQDDELKDVAQDYIRQHNSEILRSQDWQKFGKKVKPLLEAVETYVRSV</sequence>
<keyword evidence="3" id="KW-1185">Reference proteome</keyword>
<proteinExistence type="predicted"/>
<evidence type="ECO:0000313" key="3">
    <source>
        <dbReference type="Proteomes" id="UP000807504"/>
    </source>
</evidence>
<accession>A0A8T0EH84</accession>
<organism evidence="2 3">
    <name type="scientific">Argiope bruennichi</name>
    <name type="common">Wasp spider</name>
    <name type="synonym">Aranea bruennichi</name>
    <dbReference type="NCBI Taxonomy" id="94029"/>
    <lineage>
        <taxon>Eukaryota</taxon>
        <taxon>Metazoa</taxon>
        <taxon>Ecdysozoa</taxon>
        <taxon>Arthropoda</taxon>
        <taxon>Chelicerata</taxon>
        <taxon>Arachnida</taxon>
        <taxon>Araneae</taxon>
        <taxon>Araneomorphae</taxon>
        <taxon>Entelegynae</taxon>
        <taxon>Araneoidea</taxon>
        <taxon>Araneidae</taxon>
        <taxon>Argiope</taxon>
    </lineage>
</organism>
<feature type="region of interest" description="Disordered" evidence="1">
    <location>
        <begin position="19"/>
        <end position="46"/>
    </location>
</feature>
<dbReference type="CDD" id="cd14733">
    <property type="entry name" value="BACK"/>
    <property type="match status" value="1"/>
</dbReference>
<protein>
    <submittedName>
        <fullName evidence="2">Uncharacterized protein</fullName>
    </submittedName>
</protein>
<evidence type="ECO:0000313" key="2">
    <source>
        <dbReference type="EMBL" id="KAF8771064.1"/>
    </source>
</evidence>
<dbReference type="EMBL" id="JABXBU010002228">
    <property type="protein sequence ID" value="KAF8771064.1"/>
    <property type="molecule type" value="Genomic_DNA"/>
</dbReference>
<dbReference type="Proteomes" id="UP000807504">
    <property type="component" value="Unassembled WGS sequence"/>
</dbReference>
<name>A0A8T0EH84_ARGBR</name>
<reference evidence="2" key="1">
    <citation type="journal article" date="2020" name="bioRxiv">
        <title>Chromosome-level reference genome of the European wasp spider Argiope bruennichi: a resource for studies on range expansion and evolutionary adaptation.</title>
        <authorList>
            <person name="Sheffer M.M."/>
            <person name="Hoppe A."/>
            <person name="Krehenwinkel H."/>
            <person name="Uhl G."/>
            <person name="Kuss A.W."/>
            <person name="Jensen L."/>
            <person name="Jensen C."/>
            <person name="Gillespie R.G."/>
            <person name="Hoff K.J."/>
            <person name="Prost S."/>
        </authorList>
    </citation>
    <scope>NUCLEOTIDE SEQUENCE</scope>
</reference>
<gene>
    <name evidence="2" type="ORF">HNY73_018520</name>
</gene>
<reference evidence="2" key="2">
    <citation type="submission" date="2020-06" db="EMBL/GenBank/DDBJ databases">
        <authorList>
            <person name="Sheffer M."/>
        </authorList>
    </citation>
    <scope>NUCLEOTIDE SEQUENCE</scope>
</reference>
<comment type="caution">
    <text evidence="2">The sequence shown here is derived from an EMBL/GenBank/DDBJ whole genome shotgun (WGS) entry which is preliminary data.</text>
</comment>